<dbReference type="Proteomes" id="UP000449944">
    <property type="component" value="Unassembled WGS sequence"/>
</dbReference>
<name>A0AAW9VCR3_9GAMM</name>
<evidence type="ECO:0000313" key="1">
    <source>
        <dbReference type="EMBL" id="MTC35809.1"/>
    </source>
</evidence>
<proteinExistence type="predicted"/>
<dbReference type="NCBIfam" id="NF047581">
    <property type="entry name" value="gp105_phage_fam"/>
    <property type="match status" value="1"/>
</dbReference>
<dbReference type="AlphaFoldDB" id="A0AAW9VCR3"/>
<organism evidence="1 2">
    <name type="scientific">Providencia alcalifaciens</name>
    <dbReference type="NCBI Taxonomy" id="126385"/>
    <lineage>
        <taxon>Bacteria</taxon>
        <taxon>Pseudomonadati</taxon>
        <taxon>Pseudomonadota</taxon>
        <taxon>Gammaproteobacteria</taxon>
        <taxon>Enterobacterales</taxon>
        <taxon>Morganellaceae</taxon>
        <taxon>Providencia</taxon>
    </lineage>
</organism>
<dbReference type="EMBL" id="WLUB01000047">
    <property type="protein sequence ID" value="MTC35809.1"/>
    <property type="molecule type" value="Genomic_DNA"/>
</dbReference>
<gene>
    <name evidence="1" type="ORF">GKR67_14445</name>
</gene>
<dbReference type="InterPro" id="IPR021695">
    <property type="entry name" value="Phage_KPP10_Orf10"/>
</dbReference>
<evidence type="ECO:0000313" key="2">
    <source>
        <dbReference type="Proteomes" id="UP000449944"/>
    </source>
</evidence>
<comment type="caution">
    <text evidence="1">The sequence shown here is derived from an EMBL/GenBank/DDBJ whole genome shotgun (WGS) entry which is preliminary data.</text>
</comment>
<reference evidence="1 2" key="1">
    <citation type="submission" date="2019-10" db="EMBL/GenBank/DDBJ databases">
        <title>Comparative genomic analysis of Providencia.</title>
        <authorList>
            <person name="Yuan C."/>
            <person name="Wei Y."/>
            <person name="Yin Z."/>
        </authorList>
    </citation>
    <scope>NUCLEOTIDE SEQUENCE [LARGE SCALE GENOMIC DNA]</scope>
    <source>
        <strain evidence="2">wls1934</strain>
    </source>
</reference>
<accession>A0AAW9VCR3</accession>
<sequence length="147" mass="15680">MSNTYSFMDVSASIAGVGGLFELGYGSAVSEEGITVSMAEDKNTMTIGADGEVMHSLHAGKGGTVTVVLLKTSPTNAKLNMMYNLQQFSSATWGNNVITIRNKASNDMAVCRSVAFKRIPDWQNAKVGNTVSWVFDAGKIDTQLGVF</sequence>
<dbReference type="Pfam" id="PF11681">
    <property type="entry name" value="Phage_Tube_PhiTE"/>
    <property type="match status" value="1"/>
</dbReference>
<protein>
    <submittedName>
        <fullName evidence="1">DUF3277 family protein</fullName>
    </submittedName>
</protein>